<gene>
    <name evidence="12" type="ORF">Pm5461_228</name>
</gene>
<comment type="domain">
    <text evidence="10">The acidic C-terminus is involved in modulating the ssDNA binding properties. The N-terminus LAST motif is involved in the cooperative binding of the protein to ssDNA.</text>
</comment>
<feature type="binding site" evidence="10">
    <location>
        <position position="75"/>
    </location>
    <ligand>
        <name>Zn(2+)</name>
        <dbReference type="ChEBI" id="CHEBI:29105"/>
    </ligand>
</feature>
<keyword evidence="2 10" id="KW-0678">Repressor</keyword>
<keyword evidence="4 10" id="KW-0479">Metal-binding</keyword>
<keyword evidence="10" id="KW-0233">DNA recombination</keyword>
<organism evidence="12 13">
    <name type="scientific">Proteus phage vB_PmiM_Pm5461</name>
    <dbReference type="NCBI Taxonomy" id="1636250"/>
    <lineage>
        <taxon>Viruses</taxon>
        <taxon>Duplodnaviria</taxon>
        <taxon>Heunggongvirae</taxon>
        <taxon>Uroviricota</taxon>
        <taxon>Caudoviricetes</taxon>
        <taxon>Pantevenvirales</taxon>
        <taxon>Straboviridae</taxon>
        <taxon>Bragavirus</taxon>
        <taxon>Bragavirus pm5461</taxon>
    </lineage>
</organism>
<evidence type="ECO:0000256" key="10">
    <source>
        <dbReference type="HAMAP-Rule" id="MF_04152"/>
    </source>
</evidence>
<dbReference type="KEGG" id="vg:26622776"/>
<comment type="function">
    <text evidence="10">Single-stranded DNA-binding protein that participates in viral DNA replication, recombination, and repair. Coats the lagging-strand ssDNA as the replication fork advances. Stimulates the activities of viral DNA polymerase and the replicative helicase, probably via its interaction with the helicase assembly factor. Together with the replicative helicase and the helicase assembly factor, promotes pairing of two homologous DNA molecules containing complementary single-stranded regions and mediates homologous DNA strand exchange. Promotes also the formation of joint molecules. mRNA specific autogenous translational repressor.</text>
</comment>
<dbReference type="InterPro" id="IPR044947">
    <property type="entry name" value="Phage_T4_Gp32_ssDNA-bd_sf"/>
</dbReference>
<feature type="region of interest" description="LAST" evidence="10">
    <location>
        <begin position="3"/>
        <end position="7"/>
    </location>
</feature>
<dbReference type="GO" id="GO:0006310">
    <property type="term" value="P:DNA recombination"/>
    <property type="evidence" value="ECO:0007669"/>
    <property type="project" value="UniProtKB-UniRule"/>
</dbReference>
<keyword evidence="3" id="KW-0235">DNA replication</keyword>
<dbReference type="OrthoDB" id="3870at10239"/>
<evidence type="ECO:0000256" key="7">
    <source>
        <dbReference type="ARBA" id="ARBA00023109"/>
    </source>
</evidence>
<evidence type="ECO:0000256" key="2">
    <source>
        <dbReference type="ARBA" id="ARBA00022491"/>
    </source>
</evidence>
<evidence type="ECO:0000256" key="1">
    <source>
        <dbReference type="ARBA" id="ARBA00018590"/>
    </source>
</evidence>
<dbReference type="GO" id="GO:0006281">
    <property type="term" value="P:DNA repair"/>
    <property type="evidence" value="ECO:0007669"/>
    <property type="project" value="UniProtKB-UniRule"/>
</dbReference>
<evidence type="ECO:0000256" key="3">
    <source>
        <dbReference type="ARBA" id="ARBA00022705"/>
    </source>
</evidence>
<keyword evidence="13" id="KW-1185">Reference proteome</keyword>
<dbReference type="GO" id="GO:0046872">
    <property type="term" value="F:metal ion binding"/>
    <property type="evidence" value="ECO:0007669"/>
    <property type="project" value="UniProtKB-UniRule"/>
</dbReference>
<comment type="similarity">
    <text evidence="10">Belongs to the Tequatrovirus single-stranded DNA-binding protein family.</text>
</comment>
<evidence type="ECO:0000256" key="6">
    <source>
        <dbReference type="ARBA" id="ARBA00022833"/>
    </source>
</evidence>
<accession>A0A0G2SSB8</accession>
<name>A0A0G2SSB8_9CAUD</name>
<dbReference type="SUPFAM" id="SSF50249">
    <property type="entry name" value="Nucleic acid-binding proteins"/>
    <property type="match status" value="1"/>
</dbReference>
<proteinExistence type="inferred from homology"/>
<keyword evidence="6 10" id="KW-0862">Zinc</keyword>
<feature type="domain" description="Bacteriophage T4 Gp32 single-stranded DNA-binding" evidence="11">
    <location>
        <begin position="37"/>
        <end position="237"/>
    </location>
</feature>
<evidence type="ECO:0000256" key="9">
    <source>
        <dbReference type="ARBA" id="ARBA00023204"/>
    </source>
</evidence>
<evidence type="ECO:0000256" key="8">
    <source>
        <dbReference type="ARBA" id="ARBA00023125"/>
    </source>
</evidence>
<dbReference type="InterPro" id="IPR046395">
    <property type="entry name" value="SSB_T4"/>
</dbReference>
<evidence type="ECO:0000313" key="13">
    <source>
        <dbReference type="Proteomes" id="UP000202749"/>
    </source>
</evidence>
<comment type="subunit">
    <text evidence="10">Homodimer in the absence of DNA, monomer when binding DNA. Interacts with the DNA helicase assembly protein; a ternary complex between the helicase assembly protein, the single-stranded DNA-binding protein and ssDNA is an obligatory intermediate in the helicase loading mechanism. Part of the replicase complex that includes the DNA polymerase, the polymerase clamp, the clamp loader complex, the single-stranded DNA binding protein, the primase, the replicative helicase and the helicase assembly factor. Interacts (via C-terminus) with the viral SF1 dDA helicase. Interacts with the viral SF2 UvsW repair helicase.</text>
</comment>
<dbReference type="GO" id="GO:0039686">
    <property type="term" value="P:bidirectional double-stranded viral DNA replication"/>
    <property type="evidence" value="ECO:0007669"/>
    <property type="project" value="UniProtKB-UniRule"/>
</dbReference>
<keyword evidence="5" id="KW-0227">DNA damage</keyword>
<comment type="domain">
    <text evidence="10">The acidic C-terminus is involved in modulating the ssDNA binding properties. The N-terminus LAST motif is involved in the cooperative binding of the protein to single-stranded nucleic acids.</text>
</comment>
<evidence type="ECO:0000256" key="5">
    <source>
        <dbReference type="ARBA" id="ARBA00022763"/>
    </source>
</evidence>
<dbReference type="InterPro" id="IPR012339">
    <property type="entry name" value="Phage_T4_Gp32_ssDNA-bd"/>
</dbReference>
<protein>
    <recommendedName>
        <fullName evidence="1 10">Single-stranded DNA-binding protein</fullName>
        <shortName evidence="10">SSB protein</shortName>
    </recommendedName>
    <alternativeName>
        <fullName evidence="10">Helix-destabilizing protein</fullName>
    </alternativeName>
</protein>
<evidence type="ECO:0000259" key="11">
    <source>
        <dbReference type="Pfam" id="PF08804"/>
    </source>
</evidence>
<dbReference type="Proteomes" id="UP000202749">
    <property type="component" value="Segment"/>
</dbReference>
<dbReference type="InterPro" id="IPR012340">
    <property type="entry name" value="NA-bd_OB-fold"/>
</dbReference>
<feature type="binding site" evidence="10">
    <location>
        <position position="85"/>
    </location>
    <ligand>
        <name>Zn(2+)</name>
        <dbReference type="ChEBI" id="CHEBI:29105"/>
    </ligand>
</feature>
<dbReference type="Pfam" id="PF08804">
    <property type="entry name" value="gp32"/>
    <property type="match status" value="1"/>
</dbReference>
<evidence type="ECO:0000256" key="4">
    <source>
        <dbReference type="ARBA" id="ARBA00022723"/>
    </source>
</evidence>
<dbReference type="HAMAP" id="MF_04152">
    <property type="entry name" value="SSB_T4"/>
    <property type="match status" value="1"/>
</dbReference>
<reference evidence="12 13" key="1">
    <citation type="submission" date="2015-03" db="EMBL/GenBank/DDBJ databases">
        <authorList>
            <person name="Melo L.D.R."/>
            <person name="Veiga P."/>
            <person name="Cerca N."/>
            <person name="Kropinski A.M."/>
            <person name="Azeredo J."/>
            <person name="Almeida C."/>
            <person name="Sillankorva S."/>
        </authorList>
    </citation>
    <scope>NUCLEOTIDE SEQUENCE [LARGE SCALE GENOMIC DNA]</scope>
</reference>
<dbReference type="GeneID" id="26622776"/>
<evidence type="ECO:0000313" key="12">
    <source>
        <dbReference type="EMBL" id="AKA62094.1"/>
    </source>
</evidence>
<dbReference type="GO" id="GO:0003697">
    <property type="term" value="F:single-stranded DNA binding"/>
    <property type="evidence" value="ECO:0007669"/>
    <property type="project" value="UniProtKB-UniRule"/>
</dbReference>
<keyword evidence="8 10" id="KW-0238">DNA-binding</keyword>
<dbReference type="GO" id="GO:0006260">
    <property type="term" value="P:DNA replication"/>
    <property type="evidence" value="ECO:0007669"/>
    <property type="project" value="UniProtKB-KW"/>
</dbReference>
<dbReference type="EMBL" id="KP890823">
    <property type="protein sequence ID" value="AKA62094.1"/>
    <property type="molecule type" value="Genomic_DNA"/>
</dbReference>
<keyword evidence="9 10" id="KW-0234">DNA repair</keyword>
<dbReference type="Gene3D" id="3.90.198.10">
    <property type="entry name" value="Replication Fork Single-Stranded Dna Binding Protein"/>
    <property type="match status" value="1"/>
</dbReference>
<dbReference type="RefSeq" id="YP_009195650.1">
    <property type="nucleotide sequence ID" value="NC_028762.1"/>
</dbReference>
<feature type="binding site" evidence="10">
    <location>
        <position position="88"/>
    </location>
    <ligand>
        <name>Zn(2+)</name>
        <dbReference type="ChEBI" id="CHEBI:29105"/>
    </ligand>
</feature>
<sequence>MFKRKSVTELQEQLAGLKGGFQSEDKNEWKLKTDAAGNGNAVIRFLPAKDDNATPFVKLTNHGFKKNGKWYINNCSSTHGDYESCPVCKYLSEKDSYNTNPEEYKLIKRKHSYWANILVVKDPNSPENEGKVFKYRFGQKIMDKIDAMANVDIEMGETPVNIFCPFEGANFALKVKKVSGFPNYDDCKFYAQSEIPNIDDEAVQKSIIDQCVDLQTIVAKDQFKPYAELETKFKQVMGVSMVAGSASSASADIDAELENLSTQDDFSKQMNAFNDPVDLGESVSTSDQSVDDILNDLI</sequence>
<feature type="binding site" evidence="10">
    <location>
        <position position="62"/>
    </location>
    <ligand>
        <name>Zn(2+)</name>
        <dbReference type="ChEBI" id="CHEBI:29105"/>
    </ligand>
</feature>
<keyword evidence="7 10" id="KW-1194">Viral DNA replication</keyword>